<evidence type="ECO:0000313" key="3">
    <source>
        <dbReference type="Proteomes" id="UP000824035"/>
    </source>
</evidence>
<organism evidence="2 3">
    <name type="scientific">Candidatus Allofournierella merdipullorum</name>
    <dbReference type="NCBI Taxonomy" id="2838595"/>
    <lineage>
        <taxon>Bacteria</taxon>
        <taxon>Bacillati</taxon>
        <taxon>Bacillota</taxon>
        <taxon>Clostridia</taxon>
        <taxon>Eubacteriales</taxon>
        <taxon>Oscillospiraceae</taxon>
        <taxon>Allofournierella</taxon>
    </lineage>
</organism>
<dbReference type="Pfam" id="PF18024">
    <property type="entry name" value="HTH_50"/>
    <property type="match status" value="1"/>
</dbReference>
<dbReference type="InterPro" id="IPR030828">
    <property type="entry name" value="HTH_TyrR"/>
</dbReference>
<dbReference type="EMBL" id="DXBV01000016">
    <property type="protein sequence ID" value="HIZ29875.1"/>
    <property type="molecule type" value="Genomic_DNA"/>
</dbReference>
<gene>
    <name evidence="2" type="ORF">H9813_01385</name>
</gene>
<dbReference type="GO" id="GO:0003677">
    <property type="term" value="F:DNA binding"/>
    <property type="evidence" value="ECO:0007669"/>
    <property type="project" value="UniProtKB-KW"/>
</dbReference>
<name>A0A9D2E312_9FIRM</name>
<dbReference type="Proteomes" id="UP000824035">
    <property type="component" value="Unassembled WGS sequence"/>
</dbReference>
<evidence type="ECO:0000313" key="2">
    <source>
        <dbReference type="EMBL" id="HIZ29875.1"/>
    </source>
</evidence>
<comment type="caution">
    <text evidence="2">The sequence shown here is derived from an EMBL/GenBank/DDBJ whole genome shotgun (WGS) entry which is preliminary data.</text>
</comment>
<dbReference type="SUPFAM" id="SSF88659">
    <property type="entry name" value="Sigma3 and sigma4 domains of RNA polymerase sigma factors"/>
    <property type="match status" value="1"/>
</dbReference>
<proteinExistence type="predicted"/>
<feature type="domain" description="TyrR-like helix-turn-helix" evidence="1">
    <location>
        <begin position="112"/>
        <end position="147"/>
    </location>
</feature>
<reference evidence="2" key="1">
    <citation type="journal article" date="2021" name="PeerJ">
        <title>Extensive microbial diversity within the chicken gut microbiome revealed by metagenomics and culture.</title>
        <authorList>
            <person name="Gilroy R."/>
            <person name="Ravi A."/>
            <person name="Getino M."/>
            <person name="Pursley I."/>
            <person name="Horton D.L."/>
            <person name="Alikhan N.F."/>
            <person name="Baker D."/>
            <person name="Gharbi K."/>
            <person name="Hall N."/>
            <person name="Watson M."/>
            <person name="Adriaenssens E.M."/>
            <person name="Foster-Nyarko E."/>
            <person name="Jarju S."/>
            <person name="Secka A."/>
            <person name="Antonio M."/>
            <person name="Oren A."/>
            <person name="Chaudhuri R.R."/>
            <person name="La Ragione R."/>
            <person name="Hildebrand F."/>
            <person name="Pallen M.J."/>
        </authorList>
    </citation>
    <scope>NUCLEOTIDE SEQUENCE</scope>
    <source>
        <strain evidence="2">ChiGjej4B4-18154</strain>
    </source>
</reference>
<dbReference type="AlphaFoldDB" id="A0A9D2E312"/>
<accession>A0A9D2E312</accession>
<sequence>MEKWQENRNYRRIKDQNGNIVANIITVDGMDVPVTEEVYAAYAKMDRRERYLSEDVPAGRLLSLEQMAEDGVQPDYVGAETVPSAEDHLLARESGREWKELSGLLPAALISLEDRDRQLITALFFDHISTRECARRMGVTQRAVIKRRDRILRDMKKYFVKFSA</sequence>
<dbReference type="Gene3D" id="1.20.140.160">
    <property type="match status" value="1"/>
</dbReference>
<protein>
    <submittedName>
        <fullName evidence="2">RNA polymerase subunit sigma-70</fullName>
    </submittedName>
</protein>
<evidence type="ECO:0000259" key="1">
    <source>
        <dbReference type="Pfam" id="PF18024"/>
    </source>
</evidence>
<reference evidence="2" key="2">
    <citation type="submission" date="2021-04" db="EMBL/GenBank/DDBJ databases">
        <authorList>
            <person name="Gilroy R."/>
        </authorList>
    </citation>
    <scope>NUCLEOTIDE SEQUENCE</scope>
    <source>
        <strain evidence="2">ChiGjej4B4-18154</strain>
    </source>
</reference>
<dbReference type="InterPro" id="IPR013324">
    <property type="entry name" value="RNA_pol_sigma_r3/r4-like"/>
</dbReference>